<gene>
    <name evidence="4" type="ORF">GCM10010448_68760</name>
</gene>
<evidence type="ECO:0000259" key="3">
    <source>
        <dbReference type="PROSITE" id="PS50801"/>
    </source>
</evidence>
<dbReference type="InterPro" id="IPR003658">
    <property type="entry name" value="Anti-sigma_ant"/>
</dbReference>
<dbReference type="Pfam" id="PF01740">
    <property type="entry name" value="STAS"/>
    <property type="match status" value="1"/>
</dbReference>
<dbReference type="PANTHER" id="PTHR33495:SF2">
    <property type="entry name" value="ANTI-SIGMA FACTOR ANTAGONIST TM_1081-RELATED"/>
    <property type="match status" value="1"/>
</dbReference>
<accession>A0ABP6M723</accession>
<comment type="caution">
    <text evidence="4">The sequence shown here is derived from an EMBL/GenBank/DDBJ whole genome shotgun (WGS) entry which is preliminary data.</text>
</comment>
<dbReference type="NCBIfam" id="TIGR00377">
    <property type="entry name" value="ant_ant_sig"/>
    <property type="match status" value="1"/>
</dbReference>
<organism evidence="4 5">
    <name type="scientific">Streptomyces glomeratus</name>
    <dbReference type="NCBI Taxonomy" id="284452"/>
    <lineage>
        <taxon>Bacteria</taxon>
        <taxon>Bacillati</taxon>
        <taxon>Actinomycetota</taxon>
        <taxon>Actinomycetes</taxon>
        <taxon>Kitasatosporales</taxon>
        <taxon>Streptomycetaceae</taxon>
        <taxon>Streptomyces</taxon>
    </lineage>
</organism>
<name>A0ABP6M723_9ACTN</name>
<evidence type="ECO:0000256" key="2">
    <source>
        <dbReference type="RuleBase" id="RU003749"/>
    </source>
</evidence>
<sequence>MDDATFETTVFHTGDSITLAVTGELDLLTGEQLRLSASACLAKEIRQLVVDLRHVTFCDCAGVNALLSARRQALAMGVDFVLAEVTAPRVARVLRLTGTGILFDLDLRKPWKHPGKLLAAAQGGFMSMRRPLLTSAIDVMGSETGEPPRHVYCVDL</sequence>
<dbReference type="RefSeq" id="WP_234520353.1">
    <property type="nucleotide sequence ID" value="NZ_BAAAUF010000092.1"/>
</dbReference>
<dbReference type="CDD" id="cd07043">
    <property type="entry name" value="STAS_anti-anti-sigma_factors"/>
    <property type="match status" value="1"/>
</dbReference>
<proteinExistence type="inferred from homology"/>
<protein>
    <recommendedName>
        <fullName evidence="2">Anti-sigma factor antagonist</fullName>
    </recommendedName>
</protein>
<evidence type="ECO:0000313" key="5">
    <source>
        <dbReference type="Proteomes" id="UP001501532"/>
    </source>
</evidence>
<dbReference type="PANTHER" id="PTHR33495">
    <property type="entry name" value="ANTI-SIGMA FACTOR ANTAGONIST TM_1081-RELATED-RELATED"/>
    <property type="match status" value="1"/>
</dbReference>
<dbReference type="InterPro" id="IPR002645">
    <property type="entry name" value="STAS_dom"/>
</dbReference>
<dbReference type="Gene3D" id="3.30.750.24">
    <property type="entry name" value="STAS domain"/>
    <property type="match status" value="1"/>
</dbReference>
<keyword evidence="5" id="KW-1185">Reference proteome</keyword>
<dbReference type="Proteomes" id="UP001501532">
    <property type="component" value="Unassembled WGS sequence"/>
</dbReference>
<dbReference type="SUPFAM" id="SSF52091">
    <property type="entry name" value="SpoIIaa-like"/>
    <property type="match status" value="1"/>
</dbReference>
<dbReference type="EMBL" id="BAAAUF010000092">
    <property type="protein sequence ID" value="GAA3076805.1"/>
    <property type="molecule type" value="Genomic_DNA"/>
</dbReference>
<feature type="domain" description="STAS" evidence="3">
    <location>
        <begin position="6"/>
        <end position="98"/>
    </location>
</feature>
<dbReference type="InterPro" id="IPR036513">
    <property type="entry name" value="STAS_dom_sf"/>
</dbReference>
<evidence type="ECO:0000256" key="1">
    <source>
        <dbReference type="ARBA" id="ARBA00009013"/>
    </source>
</evidence>
<reference evidence="5" key="1">
    <citation type="journal article" date="2019" name="Int. J. Syst. Evol. Microbiol.">
        <title>The Global Catalogue of Microorganisms (GCM) 10K type strain sequencing project: providing services to taxonomists for standard genome sequencing and annotation.</title>
        <authorList>
            <consortium name="The Broad Institute Genomics Platform"/>
            <consortium name="The Broad Institute Genome Sequencing Center for Infectious Disease"/>
            <person name="Wu L."/>
            <person name="Ma J."/>
        </authorList>
    </citation>
    <scope>NUCLEOTIDE SEQUENCE [LARGE SCALE GENOMIC DNA]</scope>
    <source>
        <strain evidence="5">JCM 9091</strain>
    </source>
</reference>
<dbReference type="PROSITE" id="PS50801">
    <property type="entry name" value="STAS"/>
    <property type="match status" value="1"/>
</dbReference>
<evidence type="ECO:0000313" key="4">
    <source>
        <dbReference type="EMBL" id="GAA3076805.1"/>
    </source>
</evidence>
<comment type="similarity">
    <text evidence="1 2">Belongs to the anti-sigma-factor antagonist family.</text>
</comment>